<proteinExistence type="predicted"/>
<comment type="caution">
    <text evidence="1">The sequence shown here is derived from an EMBL/GenBank/DDBJ whole genome shotgun (WGS) entry which is preliminary data.</text>
</comment>
<sequence>MVWTLELLLDLLDSSDLGEELDGVAALYTLANRASRLYQVDSAPSVPITQDKFGTKFSDDGIESDIEILVEGKILHAHRTQLTKSSDVFSIMLTMHYYICDSKLLLDATAGGSLLSLSAADATTIIEKMSLSDRQSERSKTQRKPGILELDPSDAVLAQNKLLTNTVEELSKQMSKLMTLQEGSGKAKQVASCELCTGNHPTGHCPPSHEETNGTNVADDREVIPEEVNEHLKVEGKARKKRQLQKRRNDNSDDNCRREEAVTAKEGFGCQ</sequence>
<dbReference type="Proteomes" id="UP001177021">
    <property type="component" value="Unassembled WGS sequence"/>
</dbReference>
<name>A0ACB0LYS1_TRIPR</name>
<reference evidence="1" key="1">
    <citation type="submission" date="2023-10" db="EMBL/GenBank/DDBJ databases">
        <authorList>
            <person name="Rodriguez Cubillos JULIANA M."/>
            <person name="De Vega J."/>
        </authorList>
    </citation>
    <scope>NUCLEOTIDE SEQUENCE</scope>
</reference>
<gene>
    <name evidence="1" type="ORF">MILVUS5_LOCUS37931</name>
</gene>
<evidence type="ECO:0000313" key="1">
    <source>
        <dbReference type="EMBL" id="CAJ2674752.1"/>
    </source>
</evidence>
<evidence type="ECO:0000313" key="2">
    <source>
        <dbReference type="Proteomes" id="UP001177021"/>
    </source>
</evidence>
<accession>A0ACB0LYS1</accession>
<organism evidence="1 2">
    <name type="scientific">Trifolium pratense</name>
    <name type="common">Red clover</name>
    <dbReference type="NCBI Taxonomy" id="57577"/>
    <lineage>
        <taxon>Eukaryota</taxon>
        <taxon>Viridiplantae</taxon>
        <taxon>Streptophyta</taxon>
        <taxon>Embryophyta</taxon>
        <taxon>Tracheophyta</taxon>
        <taxon>Spermatophyta</taxon>
        <taxon>Magnoliopsida</taxon>
        <taxon>eudicotyledons</taxon>
        <taxon>Gunneridae</taxon>
        <taxon>Pentapetalae</taxon>
        <taxon>rosids</taxon>
        <taxon>fabids</taxon>
        <taxon>Fabales</taxon>
        <taxon>Fabaceae</taxon>
        <taxon>Papilionoideae</taxon>
        <taxon>50 kb inversion clade</taxon>
        <taxon>NPAAA clade</taxon>
        <taxon>Hologalegina</taxon>
        <taxon>IRL clade</taxon>
        <taxon>Trifolieae</taxon>
        <taxon>Trifolium</taxon>
    </lineage>
</organism>
<protein>
    <submittedName>
        <fullName evidence="1">Uncharacterized protein</fullName>
    </submittedName>
</protein>
<dbReference type="EMBL" id="CASHSV030000716">
    <property type="protein sequence ID" value="CAJ2674752.1"/>
    <property type="molecule type" value="Genomic_DNA"/>
</dbReference>
<keyword evidence="2" id="KW-1185">Reference proteome</keyword>